<dbReference type="EMBL" id="JACIDJ010000001">
    <property type="protein sequence ID" value="MBB3896967.1"/>
    <property type="molecule type" value="Genomic_DNA"/>
</dbReference>
<protein>
    <submittedName>
        <fullName evidence="1">Uncharacterized protein</fullName>
    </submittedName>
</protein>
<organism evidence="1 2">
    <name type="scientific">Roseococcus suduntuyensis</name>
    <dbReference type="NCBI Taxonomy" id="455361"/>
    <lineage>
        <taxon>Bacteria</taxon>
        <taxon>Pseudomonadati</taxon>
        <taxon>Pseudomonadota</taxon>
        <taxon>Alphaproteobacteria</taxon>
        <taxon>Acetobacterales</taxon>
        <taxon>Roseomonadaceae</taxon>
        <taxon>Roseococcus</taxon>
    </lineage>
</organism>
<dbReference type="AlphaFoldDB" id="A0A840A766"/>
<name>A0A840A766_9PROT</name>
<reference evidence="1 2" key="1">
    <citation type="submission" date="2020-08" db="EMBL/GenBank/DDBJ databases">
        <title>Genomic Encyclopedia of Type Strains, Phase IV (KMG-IV): sequencing the most valuable type-strain genomes for metagenomic binning, comparative biology and taxonomic classification.</title>
        <authorList>
            <person name="Goeker M."/>
        </authorList>
    </citation>
    <scope>NUCLEOTIDE SEQUENCE [LARGE SCALE GENOMIC DNA]</scope>
    <source>
        <strain evidence="1 2">DSM 19979</strain>
    </source>
</reference>
<evidence type="ECO:0000313" key="2">
    <source>
        <dbReference type="Proteomes" id="UP000553193"/>
    </source>
</evidence>
<gene>
    <name evidence="1" type="ORF">GGQ83_000393</name>
</gene>
<accession>A0A840A766</accession>
<evidence type="ECO:0000313" key="1">
    <source>
        <dbReference type="EMBL" id="MBB3896967.1"/>
    </source>
</evidence>
<dbReference type="RefSeq" id="WP_184381920.1">
    <property type="nucleotide sequence ID" value="NZ_JACIDJ010000001.1"/>
</dbReference>
<dbReference type="Proteomes" id="UP000553193">
    <property type="component" value="Unassembled WGS sequence"/>
</dbReference>
<comment type="caution">
    <text evidence="1">The sequence shown here is derived from an EMBL/GenBank/DDBJ whole genome shotgun (WGS) entry which is preliminary data.</text>
</comment>
<sequence>MTAPLGAEGLDLLLAALELPVASLSAVTVNDLYPDAAAALQKAGLLHAEGYEVAAASPADHEDVPTAATWCPDRGAFGTFTAGAGWVPLPDMQLARYVLQIEQVLGCVIEAQRRAPGADIACIVPDFLWDLGDVRLPGRAHHVQLWFARRMAHPGVWQQIKGAVRARPPARQRIILTSTRLDHLPESAIPRHAILSLHDVLAGQVDVSIGPEVLAAYLDGVPTGAAGGELLVIGDGREVHLRGEIYRFPKGDTQRRVIMHLYAAYLEGEVQVPTARIIAALDMDLSTRLRDTFKHHPAWGKLLNEKAGLCGFCLEPTDQATG</sequence>
<keyword evidence="2" id="KW-1185">Reference proteome</keyword>
<proteinExistence type="predicted"/>